<reference evidence="2" key="2">
    <citation type="submission" date="2024-01" db="EMBL/GenBank/DDBJ databases">
        <authorList>
            <person name="He J."/>
            <person name="Wang M."/>
            <person name="Zheng J."/>
            <person name="Liu Z."/>
        </authorList>
    </citation>
    <scope>NUCLEOTIDE SEQUENCE</scope>
    <source>
        <strain evidence="2">ZL_2023a</strain>
        <tissue evidence="2">Muscle</tissue>
    </source>
</reference>
<dbReference type="AlphaFoldDB" id="A0AAW0WJS6"/>
<organism evidence="2 3">
    <name type="scientific">Cherax quadricarinatus</name>
    <name type="common">Australian red claw crayfish</name>
    <dbReference type="NCBI Taxonomy" id="27406"/>
    <lineage>
        <taxon>Eukaryota</taxon>
        <taxon>Metazoa</taxon>
        <taxon>Ecdysozoa</taxon>
        <taxon>Arthropoda</taxon>
        <taxon>Crustacea</taxon>
        <taxon>Multicrustacea</taxon>
        <taxon>Malacostraca</taxon>
        <taxon>Eumalacostraca</taxon>
        <taxon>Eucarida</taxon>
        <taxon>Decapoda</taxon>
        <taxon>Pleocyemata</taxon>
        <taxon>Astacidea</taxon>
        <taxon>Parastacoidea</taxon>
        <taxon>Parastacidae</taxon>
        <taxon>Cherax</taxon>
    </lineage>
</organism>
<keyword evidence="3" id="KW-1185">Reference proteome</keyword>
<gene>
    <name evidence="2" type="ORF">OTU49_007070</name>
</gene>
<protein>
    <submittedName>
        <fullName evidence="2">Uncharacterized protein</fullName>
    </submittedName>
</protein>
<feature type="region of interest" description="Disordered" evidence="1">
    <location>
        <begin position="1"/>
        <end position="28"/>
    </location>
</feature>
<dbReference type="EMBL" id="JARKIK010000057">
    <property type="protein sequence ID" value="KAK8732392.1"/>
    <property type="molecule type" value="Genomic_DNA"/>
</dbReference>
<evidence type="ECO:0000313" key="2">
    <source>
        <dbReference type="EMBL" id="KAK8732392.1"/>
    </source>
</evidence>
<dbReference type="Proteomes" id="UP001445076">
    <property type="component" value="Unassembled WGS sequence"/>
</dbReference>
<comment type="caution">
    <text evidence="2">The sequence shown here is derived from an EMBL/GenBank/DDBJ whole genome shotgun (WGS) entry which is preliminary data.</text>
</comment>
<name>A0AAW0WJS6_CHEQU</name>
<sequence>MLHSGSPDSPCVVQRAPAPASSKSKIQRDKENEFCISKILRFFFPPSSYYPFCFYHTSLPFPPPLHPSEATGYVCRDPRLLSLPRAPTHFLTSLPYIPSLSLTCHTLPACSSFSHTSL</sequence>
<accession>A0AAW0WJS6</accession>
<evidence type="ECO:0000256" key="1">
    <source>
        <dbReference type="SAM" id="MobiDB-lite"/>
    </source>
</evidence>
<reference evidence="2 3" key="1">
    <citation type="journal article" date="2024" name="BMC Genomics">
        <title>Genome assembly of redclaw crayfish (Cherax quadricarinatus) provides insights into its immune adaptation and hypoxia tolerance.</title>
        <authorList>
            <person name="Liu Z."/>
            <person name="Zheng J."/>
            <person name="Li H."/>
            <person name="Fang K."/>
            <person name="Wang S."/>
            <person name="He J."/>
            <person name="Zhou D."/>
            <person name="Weng S."/>
            <person name="Chi M."/>
            <person name="Gu Z."/>
            <person name="He J."/>
            <person name="Li F."/>
            <person name="Wang M."/>
        </authorList>
    </citation>
    <scope>NUCLEOTIDE SEQUENCE [LARGE SCALE GENOMIC DNA]</scope>
    <source>
        <strain evidence="2">ZL_2023a</strain>
    </source>
</reference>
<proteinExistence type="predicted"/>
<evidence type="ECO:0000313" key="3">
    <source>
        <dbReference type="Proteomes" id="UP001445076"/>
    </source>
</evidence>
<dbReference type="EMBL" id="JARKIK010000057">
    <property type="protein sequence ID" value="KAK8732393.1"/>
    <property type="molecule type" value="Genomic_DNA"/>
</dbReference>